<feature type="chain" id="PRO_5043586657" evidence="2">
    <location>
        <begin position="23"/>
        <end position="424"/>
    </location>
</feature>
<evidence type="ECO:0000313" key="3">
    <source>
        <dbReference type="EMBL" id="KAK6523082.1"/>
    </source>
</evidence>
<accession>A0AAV9WRY4</accession>
<dbReference type="AlphaFoldDB" id="A0AAV9WRY4"/>
<reference evidence="3 4" key="1">
    <citation type="submission" date="2019-10" db="EMBL/GenBank/DDBJ databases">
        <authorList>
            <person name="Palmer J.M."/>
        </authorList>
    </citation>
    <scope>NUCLEOTIDE SEQUENCE [LARGE SCALE GENOMIC DNA]</scope>
    <source>
        <strain evidence="3 4">TWF694</strain>
    </source>
</reference>
<keyword evidence="2" id="KW-0732">Signal</keyword>
<sequence>MLTSRFRLWAFALFAFATLCTARTVITSSGCTTHYCDHPTAKVYYTTKTISKNTPYTVTRWKTATKPKYTVPATGTKTITSRPIVTILTVTSLHTKWIGTTTYTRRVTITTPAATETVPYTTTKTVTPPGKTVSAPAGFVGINDDPENKNAGVATNLPPWNPKRREASPKPAPEPVPAAKQYISAVTCTKTIITKTGTSDLWKTTTKTVGTTTKIVAYVTLTDTLPVSTVTAKNAKTINTTTSLYKVAFASVTSTRTVTSGTAIAYLGTVTTVLPTPTNYLACGDRNQSPTFAQRQNFAVAITLPKAPGDPSFQKTIIGKGGAADCCALCHAYPGPELCIGSIFYYTGLWGDPGPGCDWENEDTPECNPPEPEFDMDCRLILVANKPGTCPRTGFTFEFDSAVNPVVISNGPHCPYWKFHKNPN</sequence>
<keyword evidence="4" id="KW-1185">Reference proteome</keyword>
<protein>
    <submittedName>
        <fullName evidence="3">Uncharacterized protein</fullName>
    </submittedName>
</protein>
<proteinExistence type="predicted"/>
<feature type="region of interest" description="Disordered" evidence="1">
    <location>
        <begin position="142"/>
        <end position="176"/>
    </location>
</feature>
<feature type="signal peptide" evidence="2">
    <location>
        <begin position="1"/>
        <end position="22"/>
    </location>
</feature>
<dbReference type="EMBL" id="JAVHJO010000019">
    <property type="protein sequence ID" value="KAK6523082.1"/>
    <property type="molecule type" value="Genomic_DNA"/>
</dbReference>
<evidence type="ECO:0000256" key="1">
    <source>
        <dbReference type="SAM" id="MobiDB-lite"/>
    </source>
</evidence>
<comment type="caution">
    <text evidence="3">The sequence shown here is derived from an EMBL/GenBank/DDBJ whole genome shotgun (WGS) entry which is preliminary data.</text>
</comment>
<evidence type="ECO:0000313" key="4">
    <source>
        <dbReference type="Proteomes" id="UP001365542"/>
    </source>
</evidence>
<gene>
    <name evidence="3" type="ORF">TWF694_005980</name>
</gene>
<organism evidence="3 4">
    <name type="scientific">Orbilia ellipsospora</name>
    <dbReference type="NCBI Taxonomy" id="2528407"/>
    <lineage>
        <taxon>Eukaryota</taxon>
        <taxon>Fungi</taxon>
        <taxon>Dikarya</taxon>
        <taxon>Ascomycota</taxon>
        <taxon>Pezizomycotina</taxon>
        <taxon>Orbiliomycetes</taxon>
        <taxon>Orbiliales</taxon>
        <taxon>Orbiliaceae</taxon>
        <taxon>Orbilia</taxon>
    </lineage>
</organism>
<name>A0AAV9WRY4_9PEZI</name>
<dbReference type="Proteomes" id="UP001365542">
    <property type="component" value="Unassembled WGS sequence"/>
</dbReference>
<evidence type="ECO:0000256" key="2">
    <source>
        <dbReference type="SAM" id="SignalP"/>
    </source>
</evidence>